<proteinExistence type="predicted"/>
<gene>
    <name evidence="6" type="primary">SRR1_1</name>
    <name evidence="6" type="ORF">BG015_007371</name>
</gene>
<dbReference type="EMBL" id="JAAAUQ010000038">
    <property type="protein sequence ID" value="KAF9156068.1"/>
    <property type="molecule type" value="Genomic_DNA"/>
</dbReference>
<dbReference type="AlphaFoldDB" id="A0A9P5VF78"/>
<dbReference type="PANTHER" id="PTHR45339:SF1">
    <property type="entry name" value="HYBRID SIGNAL TRANSDUCTION HISTIDINE KINASE J"/>
    <property type="match status" value="1"/>
</dbReference>
<keyword evidence="2" id="KW-0902">Two-component regulatory system</keyword>
<dbReference type="GO" id="GO:0000160">
    <property type="term" value="P:phosphorelay signal transduction system"/>
    <property type="evidence" value="ECO:0007669"/>
    <property type="project" value="UniProtKB-KW"/>
</dbReference>
<dbReference type="OrthoDB" id="21225at2759"/>
<keyword evidence="1 3" id="KW-0597">Phosphoprotein</keyword>
<evidence type="ECO:0000313" key="7">
    <source>
        <dbReference type="Proteomes" id="UP000748756"/>
    </source>
</evidence>
<feature type="compositionally biased region" description="Low complexity" evidence="4">
    <location>
        <begin position="23"/>
        <end position="44"/>
    </location>
</feature>
<dbReference type="PROSITE" id="PS50110">
    <property type="entry name" value="RESPONSE_REGULATORY"/>
    <property type="match status" value="1"/>
</dbReference>
<feature type="compositionally biased region" description="Low complexity" evidence="4">
    <location>
        <begin position="1"/>
        <end position="12"/>
    </location>
</feature>
<feature type="compositionally biased region" description="Pro residues" evidence="4">
    <location>
        <begin position="13"/>
        <end position="22"/>
    </location>
</feature>
<protein>
    <submittedName>
        <fullName evidence="6">Sensitivity to red-light reduced protein</fullName>
    </submittedName>
</protein>
<dbReference type="Gene3D" id="3.40.50.2300">
    <property type="match status" value="1"/>
</dbReference>
<evidence type="ECO:0000259" key="5">
    <source>
        <dbReference type="PROSITE" id="PS50110"/>
    </source>
</evidence>
<dbReference type="SUPFAM" id="SSF52172">
    <property type="entry name" value="CheY-like"/>
    <property type="match status" value="1"/>
</dbReference>
<accession>A0A9P5VF78</accession>
<evidence type="ECO:0000313" key="6">
    <source>
        <dbReference type="EMBL" id="KAF9156068.1"/>
    </source>
</evidence>
<dbReference type="InterPro" id="IPR001789">
    <property type="entry name" value="Sig_transdc_resp-reg_receiver"/>
</dbReference>
<feature type="region of interest" description="Disordered" evidence="4">
    <location>
        <begin position="1"/>
        <end position="57"/>
    </location>
</feature>
<keyword evidence="7" id="KW-1185">Reference proteome</keyword>
<sequence length="210" mass="22608">MSTLSLSSSHPSSPSPSSPSPSSPLSSSSCPSTFSMPMPASITPPGSPPSPTMSVDSIRGHNALRLDSPLELDQQRKTKVMIVDDNSINLSILSRMLEKHFTDIIQLTVVMTSGVEALQRLATEEFDLILMDIDMPVLTGVQTTVAIRQSTSEYPILKHNQSVPIIAVTTSDGAEQRELYQQVGMLDCVSKPIVLSKLRSAIEGAMKASR</sequence>
<evidence type="ECO:0000256" key="2">
    <source>
        <dbReference type="ARBA" id="ARBA00023012"/>
    </source>
</evidence>
<feature type="modified residue" description="4-aspartylphosphate" evidence="3">
    <location>
        <position position="132"/>
    </location>
</feature>
<evidence type="ECO:0000256" key="4">
    <source>
        <dbReference type="SAM" id="MobiDB-lite"/>
    </source>
</evidence>
<dbReference type="PANTHER" id="PTHR45339">
    <property type="entry name" value="HYBRID SIGNAL TRANSDUCTION HISTIDINE KINASE J"/>
    <property type="match status" value="1"/>
</dbReference>
<reference evidence="6" key="1">
    <citation type="journal article" date="2020" name="Fungal Divers.">
        <title>Resolving the Mortierellaceae phylogeny through synthesis of multi-gene phylogenetics and phylogenomics.</title>
        <authorList>
            <person name="Vandepol N."/>
            <person name="Liber J."/>
            <person name="Desiro A."/>
            <person name="Na H."/>
            <person name="Kennedy M."/>
            <person name="Barry K."/>
            <person name="Grigoriev I.V."/>
            <person name="Miller A.N."/>
            <person name="O'Donnell K."/>
            <person name="Stajich J.E."/>
            <person name="Bonito G."/>
        </authorList>
    </citation>
    <scope>NUCLEOTIDE SEQUENCE</scope>
    <source>
        <strain evidence="6">NRRL 6426</strain>
    </source>
</reference>
<dbReference type="Proteomes" id="UP000748756">
    <property type="component" value="Unassembled WGS sequence"/>
</dbReference>
<dbReference type="Pfam" id="PF00072">
    <property type="entry name" value="Response_reg"/>
    <property type="match status" value="1"/>
</dbReference>
<dbReference type="InterPro" id="IPR011006">
    <property type="entry name" value="CheY-like_superfamily"/>
</dbReference>
<evidence type="ECO:0000256" key="1">
    <source>
        <dbReference type="ARBA" id="ARBA00022553"/>
    </source>
</evidence>
<name>A0A9P5VF78_9FUNG</name>
<organism evidence="6 7">
    <name type="scientific">Linnemannia schmuckeri</name>
    <dbReference type="NCBI Taxonomy" id="64567"/>
    <lineage>
        <taxon>Eukaryota</taxon>
        <taxon>Fungi</taxon>
        <taxon>Fungi incertae sedis</taxon>
        <taxon>Mucoromycota</taxon>
        <taxon>Mortierellomycotina</taxon>
        <taxon>Mortierellomycetes</taxon>
        <taxon>Mortierellales</taxon>
        <taxon>Mortierellaceae</taxon>
        <taxon>Linnemannia</taxon>
    </lineage>
</organism>
<comment type="caution">
    <text evidence="6">The sequence shown here is derived from an EMBL/GenBank/DDBJ whole genome shotgun (WGS) entry which is preliminary data.</text>
</comment>
<evidence type="ECO:0000256" key="3">
    <source>
        <dbReference type="PROSITE-ProRule" id="PRU00169"/>
    </source>
</evidence>
<feature type="domain" description="Response regulatory" evidence="5">
    <location>
        <begin position="79"/>
        <end position="206"/>
    </location>
</feature>
<dbReference type="CDD" id="cd17546">
    <property type="entry name" value="REC_hyHK_CKI1_RcsC-like"/>
    <property type="match status" value="1"/>
</dbReference>
<dbReference type="SMART" id="SM00448">
    <property type="entry name" value="REC"/>
    <property type="match status" value="1"/>
</dbReference>